<dbReference type="InterPro" id="IPR011701">
    <property type="entry name" value="MFS"/>
</dbReference>
<feature type="transmembrane region" description="Helical" evidence="5">
    <location>
        <begin position="167"/>
        <end position="193"/>
    </location>
</feature>
<keyword evidence="3 5" id="KW-1133">Transmembrane helix</keyword>
<accession>A0A7R9GE49</accession>
<dbReference type="PANTHER" id="PTHR43184">
    <property type="entry name" value="MAJOR FACILITATOR SUPERFAMILY TRANSPORTER 16, ISOFORM B"/>
    <property type="match status" value="1"/>
</dbReference>
<feature type="transmembrane region" description="Helical" evidence="5">
    <location>
        <begin position="344"/>
        <end position="364"/>
    </location>
</feature>
<keyword evidence="4 5" id="KW-0472">Membrane</keyword>
<feature type="transmembrane region" description="Helical" evidence="5">
    <location>
        <begin position="312"/>
        <end position="332"/>
    </location>
</feature>
<comment type="subcellular location">
    <subcellularLocation>
        <location evidence="1">Membrane</location>
        <topology evidence="1">Multi-pass membrane protein</topology>
    </subcellularLocation>
</comment>
<gene>
    <name evidence="6" type="ORF">NMOB1V02_LOCUS6913</name>
</gene>
<dbReference type="AlphaFoldDB" id="A0A7R9GE49"/>
<feature type="transmembrane region" description="Helical" evidence="5">
    <location>
        <begin position="141"/>
        <end position="161"/>
    </location>
</feature>
<reference evidence="6" key="1">
    <citation type="submission" date="2020-11" db="EMBL/GenBank/DDBJ databases">
        <authorList>
            <person name="Tran Van P."/>
        </authorList>
    </citation>
    <scope>NUCLEOTIDE SEQUENCE</scope>
</reference>
<feature type="transmembrane region" description="Helical" evidence="5">
    <location>
        <begin position="286"/>
        <end position="306"/>
    </location>
</feature>
<evidence type="ECO:0000313" key="7">
    <source>
        <dbReference type="Proteomes" id="UP000678499"/>
    </source>
</evidence>
<dbReference type="EMBL" id="OA883590">
    <property type="protein sequence ID" value="CAD7279236.1"/>
    <property type="molecule type" value="Genomic_DNA"/>
</dbReference>
<feature type="transmembrane region" description="Helical" evidence="5">
    <location>
        <begin position="214"/>
        <end position="234"/>
    </location>
</feature>
<dbReference type="SUPFAM" id="SSF103473">
    <property type="entry name" value="MFS general substrate transporter"/>
    <property type="match status" value="1"/>
</dbReference>
<evidence type="ECO:0000256" key="5">
    <source>
        <dbReference type="SAM" id="Phobius"/>
    </source>
</evidence>
<organism evidence="6">
    <name type="scientific">Notodromas monacha</name>
    <dbReference type="NCBI Taxonomy" id="399045"/>
    <lineage>
        <taxon>Eukaryota</taxon>
        <taxon>Metazoa</taxon>
        <taxon>Ecdysozoa</taxon>
        <taxon>Arthropoda</taxon>
        <taxon>Crustacea</taxon>
        <taxon>Oligostraca</taxon>
        <taxon>Ostracoda</taxon>
        <taxon>Podocopa</taxon>
        <taxon>Podocopida</taxon>
        <taxon>Cypridocopina</taxon>
        <taxon>Cypridoidea</taxon>
        <taxon>Cyprididae</taxon>
        <taxon>Notodromas</taxon>
    </lineage>
</organism>
<dbReference type="Gene3D" id="1.20.1250.20">
    <property type="entry name" value="MFS general substrate transporter like domains"/>
    <property type="match status" value="2"/>
</dbReference>
<dbReference type="OrthoDB" id="3639251at2759"/>
<dbReference type="Proteomes" id="UP000678499">
    <property type="component" value="Unassembled WGS sequence"/>
</dbReference>
<evidence type="ECO:0000256" key="4">
    <source>
        <dbReference type="ARBA" id="ARBA00023136"/>
    </source>
</evidence>
<feature type="transmembrane region" description="Helical" evidence="5">
    <location>
        <begin position="71"/>
        <end position="93"/>
    </location>
</feature>
<proteinExistence type="predicted"/>
<sequence>MNRVIYVLWMAYASTYLLRKPVTLIKSDILASGQASSPTLLSLLDAAFLVPYACVQFIADAVIDARGAWKVLQWSCGLASASGMVLVLVARSAMDRGALWALVAAQAASAGCVSLAWPAVCRIVSKGGAGGGTRDDGVQNAFRFLGTSAYVGAFAATFVAVRVREWFGWWNVFPICSALCFVATLMCWTVARVDDGTNLDVKKKGKEEDFRKKTGNSMALTLVAYGSFFTKMRFAVYLWLPSCLHHTLGLDAETAGALSATVEAGGAVGAWLLGNTGDSALRTCSLCSLAAGGAISLLAAAAAGAAPGGDPLVVAVLVAAFGVLNSGVDAVLSGAVAADVGAVGFVNGVGFLGAVAEAPVMALVMSVWEWNGFFACVAGAAVMAAVALWRAHVVVSSEAPAAAAVMRSSHK</sequence>
<evidence type="ECO:0000256" key="3">
    <source>
        <dbReference type="ARBA" id="ARBA00022989"/>
    </source>
</evidence>
<protein>
    <submittedName>
        <fullName evidence="6">Uncharacterized protein</fullName>
    </submittedName>
</protein>
<dbReference type="EMBL" id="CAJPEX010001553">
    <property type="protein sequence ID" value="CAG0919388.1"/>
    <property type="molecule type" value="Genomic_DNA"/>
</dbReference>
<keyword evidence="7" id="KW-1185">Reference proteome</keyword>
<dbReference type="GO" id="GO:0022857">
    <property type="term" value="F:transmembrane transporter activity"/>
    <property type="evidence" value="ECO:0007669"/>
    <property type="project" value="InterPro"/>
</dbReference>
<dbReference type="PANTHER" id="PTHR43184:SF30">
    <property type="entry name" value="MFS DOMAIN-CONTAINING PROTEIN"/>
    <property type="match status" value="1"/>
</dbReference>
<evidence type="ECO:0000256" key="2">
    <source>
        <dbReference type="ARBA" id="ARBA00022692"/>
    </source>
</evidence>
<dbReference type="Pfam" id="PF07690">
    <property type="entry name" value="MFS_1"/>
    <property type="match status" value="1"/>
</dbReference>
<dbReference type="GO" id="GO:0016020">
    <property type="term" value="C:membrane"/>
    <property type="evidence" value="ECO:0007669"/>
    <property type="project" value="UniProtKB-SubCell"/>
</dbReference>
<keyword evidence="2 5" id="KW-0812">Transmembrane</keyword>
<feature type="transmembrane region" description="Helical" evidence="5">
    <location>
        <begin position="99"/>
        <end position="120"/>
    </location>
</feature>
<evidence type="ECO:0000313" key="6">
    <source>
        <dbReference type="EMBL" id="CAD7279236.1"/>
    </source>
</evidence>
<feature type="transmembrane region" description="Helical" evidence="5">
    <location>
        <begin position="370"/>
        <end position="389"/>
    </location>
</feature>
<feature type="transmembrane region" description="Helical" evidence="5">
    <location>
        <begin position="254"/>
        <end position="274"/>
    </location>
</feature>
<evidence type="ECO:0000256" key="1">
    <source>
        <dbReference type="ARBA" id="ARBA00004141"/>
    </source>
</evidence>
<name>A0A7R9GE49_9CRUS</name>
<dbReference type="InterPro" id="IPR036259">
    <property type="entry name" value="MFS_trans_sf"/>
</dbReference>